<dbReference type="AlphaFoldDB" id="A0A4R2RKS2"/>
<feature type="region of interest" description="Disordered" evidence="1">
    <location>
        <begin position="1"/>
        <end position="37"/>
    </location>
</feature>
<name>A0A4R2RKS2_9FIRM</name>
<evidence type="ECO:0000256" key="1">
    <source>
        <dbReference type="SAM" id="MobiDB-lite"/>
    </source>
</evidence>
<dbReference type="NCBIfam" id="NF007714">
    <property type="entry name" value="PRK10410.1-2"/>
    <property type="match status" value="1"/>
</dbReference>
<feature type="compositionally biased region" description="Polar residues" evidence="1">
    <location>
        <begin position="1"/>
        <end position="28"/>
    </location>
</feature>
<accession>A0A4R2RKS2</accession>
<sequence>MPDNQNYFGQDTPSSPLFRSPSTQTTKPMGSAEQQKHRRIQRECATVAAMIALYCRHHHQSPDVTDGLCSECQQLHEYAMARVARCKFGATKPTCGQCTIHCYRPAMRQRIIEVMRFAGPQMLFRHPRLALWHMIDSWLRPPQQ</sequence>
<comment type="caution">
    <text evidence="2">The sequence shown here is derived from an EMBL/GenBank/DDBJ whole genome shotgun (WGS) entry which is preliminary data.</text>
</comment>
<protein>
    <submittedName>
        <fullName evidence="2">YbgA-like uncharacterized protein</fullName>
    </submittedName>
</protein>
<evidence type="ECO:0000313" key="3">
    <source>
        <dbReference type="Proteomes" id="UP000294813"/>
    </source>
</evidence>
<evidence type="ECO:0000313" key="2">
    <source>
        <dbReference type="EMBL" id="TCP63713.1"/>
    </source>
</evidence>
<keyword evidence="3" id="KW-1185">Reference proteome</keyword>
<dbReference type="Pfam" id="PF11756">
    <property type="entry name" value="YgbA_NO"/>
    <property type="match status" value="1"/>
</dbReference>
<dbReference type="InterPro" id="IPR020483">
    <property type="entry name" value="Uncharacterised_YgbA"/>
</dbReference>
<reference evidence="2 3" key="1">
    <citation type="submission" date="2019-03" db="EMBL/GenBank/DDBJ databases">
        <title>Genomic Encyclopedia of Type Strains, Phase IV (KMG-IV): sequencing the most valuable type-strain genomes for metagenomic binning, comparative biology and taxonomic classification.</title>
        <authorList>
            <person name="Goeker M."/>
        </authorList>
    </citation>
    <scope>NUCLEOTIDE SEQUENCE [LARGE SCALE GENOMIC DNA]</scope>
    <source>
        <strain evidence="2 3">DSM 11170</strain>
    </source>
</reference>
<dbReference type="RefSeq" id="WP_243116872.1">
    <property type="nucleotide sequence ID" value="NZ_JAOQNU010000015.1"/>
</dbReference>
<organism evidence="2 3">
    <name type="scientific">Heliophilum fasciatum</name>
    <dbReference type="NCBI Taxonomy" id="35700"/>
    <lineage>
        <taxon>Bacteria</taxon>
        <taxon>Bacillati</taxon>
        <taxon>Bacillota</taxon>
        <taxon>Clostridia</taxon>
        <taxon>Eubacteriales</taxon>
        <taxon>Heliobacteriaceae</taxon>
        <taxon>Heliophilum</taxon>
    </lineage>
</organism>
<gene>
    <name evidence="2" type="ORF">EDD73_11657</name>
</gene>
<dbReference type="Proteomes" id="UP000294813">
    <property type="component" value="Unassembled WGS sequence"/>
</dbReference>
<proteinExistence type="predicted"/>
<dbReference type="EMBL" id="SLXT01000016">
    <property type="protein sequence ID" value="TCP63713.1"/>
    <property type="molecule type" value="Genomic_DNA"/>
</dbReference>